<keyword evidence="3" id="KW-0472">Membrane</keyword>
<dbReference type="GO" id="GO:0009245">
    <property type="term" value="P:lipid A biosynthetic process"/>
    <property type="evidence" value="ECO:0007669"/>
    <property type="project" value="TreeGrafter"/>
</dbReference>
<keyword evidence="1" id="KW-0479">Metal-binding</keyword>
<evidence type="ECO:0000259" key="4">
    <source>
        <dbReference type="Pfam" id="PF00149"/>
    </source>
</evidence>
<dbReference type="KEGG" id="dia:Dtpsy_1544"/>
<feature type="domain" description="Calcineurin-like phosphoesterase" evidence="4">
    <location>
        <begin position="153"/>
        <end position="332"/>
    </location>
</feature>
<dbReference type="Pfam" id="PF00149">
    <property type="entry name" value="Metallophos"/>
    <property type="match status" value="1"/>
</dbReference>
<protein>
    <submittedName>
        <fullName evidence="5">Metallophosphoesterase</fullName>
    </submittedName>
</protein>
<feature type="transmembrane region" description="Helical" evidence="3">
    <location>
        <begin position="32"/>
        <end position="49"/>
    </location>
</feature>
<dbReference type="SUPFAM" id="SSF56300">
    <property type="entry name" value="Metallo-dependent phosphatases"/>
    <property type="match status" value="1"/>
</dbReference>
<dbReference type="RefSeq" id="WP_015913116.1">
    <property type="nucleotide sequence ID" value="NC_011992.1"/>
</dbReference>
<dbReference type="PANTHER" id="PTHR31302">
    <property type="entry name" value="TRANSMEMBRANE PROTEIN WITH METALLOPHOSPHOESTERASE DOMAIN-RELATED"/>
    <property type="match status" value="1"/>
</dbReference>
<keyword evidence="3" id="KW-1133">Transmembrane helix</keyword>
<dbReference type="GO" id="GO:0046872">
    <property type="term" value="F:metal ion binding"/>
    <property type="evidence" value="ECO:0007669"/>
    <property type="project" value="UniProtKB-KW"/>
</dbReference>
<evidence type="ECO:0000256" key="3">
    <source>
        <dbReference type="SAM" id="Phobius"/>
    </source>
</evidence>
<dbReference type="AlphaFoldDB" id="A0A9J9QFF2"/>
<dbReference type="InterPro" id="IPR004843">
    <property type="entry name" value="Calcineurin-like_PHP"/>
</dbReference>
<dbReference type="CDD" id="cd07385">
    <property type="entry name" value="MPP_YkuE_C"/>
    <property type="match status" value="1"/>
</dbReference>
<keyword evidence="2" id="KW-0378">Hydrolase</keyword>
<organism evidence="5 6">
    <name type="scientific">Acidovorax ebreus (strain TPSY)</name>
    <name type="common">Diaphorobacter sp. (strain TPSY)</name>
    <dbReference type="NCBI Taxonomy" id="535289"/>
    <lineage>
        <taxon>Bacteria</taxon>
        <taxon>Pseudomonadati</taxon>
        <taxon>Pseudomonadota</taxon>
        <taxon>Betaproteobacteria</taxon>
        <taxon>Burkholderiales</taxon>
        <taxon>Comamonadaceae</taxon>
        <taxon>Diaphorobacter</taxon>
    </lineage>
</organism>
<accession>A0A9J9QFF2</accession>
<evidence type="ECO:0000256" key="1">
    <source>
        <dbReference type="ARBA" id="ARBA00022723"/>
    </source>
</evidence>
<evidence type="ECO:0000256" key="2">
    <source>
        <dbReference type="ARBA" id="ARBA00022801"/>
    </source>
</evidence>
<gene>
    <name evidence="5" type="ordered locus">Dtpsy_1544</name>
</gene>
<dbReference type="Gene3D" id="3.60.21.10">
    <property type="match status" value="1"/>
</dbReference>
<dbReference type="InterPro" id="IPR051158">
    <property type="entry name" value="Metallophosphoesterase_sf"/>
</dbReference>
<sequence length="395" mass="41683">MVSLAALVIPLLAVWLWGPVRGMSRRARLVAIALTALLGVTPALLLKLLQAGAMDYATLAYLQVPGGWVLGTLVLIIAFLLARDAAWLAARAAALMGGCDTWHLRLRGRRLTGTAVALALGAAGFGTAQGLQPPTVREQLVHLPQLPEALDGLRVAVLADIHASPINHTAYVQSVVERTHAARPDLIVLPGDLVDGGVGSSAAFVAPLAQLRAPHGVWAAPGNHEYYGGYNAWMAEFRRLGLGVLANQTQVLQVNGARLALSGVGDPVYGRTSHHNADPRVPEGVPPDVPAVARQARAAQADFHLLLAHQPKLARDNAAHGVDLQVSGHTHGGLISGMDRWLVAPFNNGFVRGQYDVDGMRLFVSAGAGLWAGFAVRLGVQPHIDLLVLRRGTAS</sequence>
<dbReference type="PANTHER" id="PTHR31302:SF31">
    <property type="entry name" value="PHOSPHODIESTERASE YAEI"/>
    <property type="match status" value="1"/>
</dbReference>
<feature type="transmembrane region" description="Helical" evidence="3">
    <location>
        <begin position="61"/>
        <end position="80"/>
    </location>
</feature>
<dbReference type="InterPro" id="IPR029052">
    <property type="entry name" value="Metallo-depent_PP-like"/>
</dbReference>
<keyword evidence="6" id="KW-1185">Reference proteome</keyword>
<proteinExistence type="predicted"/>
<reference evidence="5 6" key="1">
    <citation type="journal article" date="2010" name="J. Bacteriol.">
        <title>Completed genome sequence of the anaerobic iron-oxidizing bacterium Acidovorax ebreus strain TPSY.</title>
        <authorList>
            <person name="Byrne-Bailey K.G."/>
            <person name="Weber K.A."/>
            <person name="Chair A.H."/>
            <person name="Bose S."/>
            <person name="Knox T."/>
            <person name="Spanbauer T.L."/>
            <person name="Chertkov O."/>
            <person name="Coates J.D."/>
        </authorList>
    </citation>
    <scope>NUCLEOTIDE SEQUENCE [LARGE SCALE GENOMIC DNA]</scope>
    <source>
        <strain evidence="5 6">TPSY</strain>
    </source>
</reference>
<evidence type="ECO:0000313" key="6">
    <source>
        <dbReference type="Proteomes" id="UP000000450"/>
    </source>
</evidence>
<name>A0A9J9QFF2_ACIET</name>
<keyword evidence="3" id="KW-0812">Transmembrane</keyword>
<dbReference type="GO" id="GO:0016020">
    <property type="term" value="C:membrane"/>
    <property type="evidence" value="ECO:0007669"/>
    <property type="project" value="GOC"/>
</dbReference>
<dbReference type="Proteomes" id="UP000000450">
    <property type="component" value="Chromosome"/>
</dbReference>
<dbReference type="GO" id="GO:0008758">
    <property type="term" value="F:UDP-2,3-diacylglucosamine hydrolase activity"/>
    <property type="evidence" value="ECO:0007669"/>
    <property type="project" value="TreeGrafter"/>
</dbReference>
<feature type="transmembrane region" description="Helical" evidence="3">
    <location>
        <begin position="111"/>
        <end position="131"/>
    </location>
</feature>
<evidence type="ECO:0000313" key="5">
    <source>
        <dbReference type="EMBL" id="ACM33005.1"/>
    </source>
</evidence>
<dbReference type="EMBL" id="CP001392">
    <property type="protein sequence ID" value="ACM33005.1"/>
    <property type="molecule type" value="Genomic_DNA"/>
</dbReference>